<reference evidence="1 2" key="1">
    <citation type="submission" date="2016-10" db="EMBL/GenBank/DDBJ databases">
        <authorList>
            <person name="de Groot N.N."/>
        </authorList>
    </citation>
    <scope>NUCLEOTIDE SEQUENCE [LARGE SCALE GENOMIC DNA]</scope>
    <source>
        <strain evidence="1 2">AR40</strain>
    </source>
</reference>
<protein>
    <recommendedName>
        <fullName evidence="3">Homeodomain phBC6A51-type domain-containing protein</fullName>
    </recommendedName>
</protein>
<dbReference type="AlphaFoldDB" id="A0A1H9TT60"/>
<evidence type="ECO:0008006" key="3">
    <source>
        <dbReference type="Google" id="ProtNLM"/>
    </source>
</evidence>
<proteinExistence type="predicted"/>
<dbReference type="EMBL" id="FOGJ01000016">
    <property type="protein sequence ID" value="SES00224.1"/>
    <property type="molecule type" value="Genomic_DNA"/>
</dbReference>
<dbReference type="Proteomes" id="UP000182584">
    <property type="component" value="Unassembled WGS sequence"/>
</dbReference>
<organism evidence="1 2">
    <name type="scientific">Butyrivibrio fibrisolvens</name>
    <dbReference type="NCBI Taxonomy" id="831"/>
    <lineage>
        <taxon>Bacteria</taxon>
        <taxon>Bacillati</taxon>
        <taxon>Bacillota</taxon>
        <taxon>Clostridia</taxon>
        <taxon>Lachnospirales</taxon>
        <taxon>Lachnospiraceae</taxon>
        <taxon>Butyrivibrio</taxon>
    </lineage>
</organism>
<name>A0A1H9TT60_BUTFI</name>
<accession>A0A1H9TT60</accession>
<dbReference type="RefSeq" id="WP_074756709.1">
    <property type="nucleotide sequence ID" value="NZ_FOGJ01000016.1"/>
</dbReference>
<sequence>MLSPKKMKVLETLVTCGTKKETIEKCGIAPATLDKYLRDPEFASLFQELRIEGLKENYRFVQANVRDAIDRLVEMVNAETGDISDTVRLNAINSLLQYSFKITEQMDILERLEILEGKVKENG</sequence>
<evidence type="ECO:0000313" key="2">
    <source>
        <dbReference type="Proteomes" id="UP000182584"/>
    </source>
</evidence>
<gene>
    <name evidence="1" type="ORF">SAMN04487884_1162</name>
</gene>
<evidence type="ECO:0000313" key="1">
    <source>
        <dbReference type="EMBL" id="SES00224.1"/>
    </source>
</evidence>